<sequence>MRLFSDPATSSKIPALERASFRELASYARPGDQLTVSELYRLCRDLADILAVRERCQRHEVKLRVLSGALSGIVDLVATDVTITMLVNALVSVGRFQRDLQTNSPATARPSPGQAARSPAAAPAWPNSPPPRRFGSPSVTAPASPPWPASMESAGLPSAPLWPICCPTNPAGPPSSP</sequence>
<dbReference type="Gene3D" id="3.40.50.1390">
    <property type="entry name" value="Resolvase, N-terminal catalytic domain"/>
    <property type="match status" value="1"/>
</dbReference>
<name>A0A1G6WT16_9PSEU</name>
<dbReference type="Proteomes" id="UP000199501">
    <property type="component" value="Unassembled WGS sequence"/>
</dbReference>
<dbReference type="InterPro" id="IPR006119">
    <property type="entry name" value="Resolv_N"/>
</dbReference>
<dbReference type="InterPro" id="IPR036162">
    <property type="entry name" value="Resolvase-like_N_sf"/>
</dbReference>
<dbReference type="SUPFAM" id="SSF53041">
    <property type="entry name" value="Resolvase-like"/>
    <property type="match status" value="1"/>
</dbReference>
<dbReference type="AlphaFoldDB" id="A0A1G6WT16"/>
<evidence type="ECO:0000259" key="2">
    <source>
        <dbReference type="Pfam" id="PF00239"/>
    </source>
</evidence>
<dbReference type="GO" id="GO:0000150">
    <property type="term" value="F:DNA strand exchange activity"/>
    <property type="evidence" value="ECO:0007669"/>
    <property type="project" value="InterPro"/>
</dbReference>
<evidence type="ECO:0000313" key="4">
    <source>
        <dbReference type="Proteomes" id="UP000199501"/>
    </source>
</evidence>
<reference evidence="4" key="1">
    <citation type="submission" date="2016-10" db="EMBL/GenBank/DDBJ databases">
        <authorList>
            <person name="Varghese N."/>
            <person name="Submissions S."/>
        </authorList>
    </citation>
    <scope>NUCLEOTIDE SEQUENCE [LARGE SCALE GENOMIC DNA]</scope>
    <source>
        <strain evidence="4">IBRC-M 10403</strain>
    </source>
</reference>
<keyword evidence="4" id="KW-1185">Reference proteome</keyword>
<accession>A0A1G6WT16</accession>
<protein>
    <submittedName>
        <fullName evidence="3">Resolvase, N terminal domain</fullName>
    </submittedName>
</protein>
<evidence type="ECO:0000313" key="3">
    <source>
        <dbReference type="EMBL" id="SDD68783.1"/>
    </source>
</evidence>
<evidence type="ECO:0000256" key="1">
    <source>
        <dbReference type="SAM" id="MobiDB-lite"/>
    </source>
</evidence>
<feature type="region of interest" description="Disordered" evidence="1">
    <location>
        <begin position="101"/>
        <end position="153"/>
    </location>
</feature>
<organism evidence="3 4">
    <name type="scientific">Actinokineospora iranica</name>
    <dbReference type="NCBI Taxonomy" id="1271860"/>
    <lineage>
        <taxon>Bacteria</taxon>
        <taxon>Bacillati</taxon>
        <taxon>Actinomycetota</taxon>
        <taxon>Actinomycetes</taxon>
        <taxon>Pseudonocardiales</taxon>
        <taxon>Pseudonocardiaceae</taxon>
        <taxon>Actinokineospora</taxon>
    </lineage>
</organism>
<dbReference type="GO" id="GO:0003677">
    <property type="term" value="F:DNA binding"/>
    <property type="evidence" value="ECO:0007669"/>
    <property type="project" value="InterPro"/>
</dbReference>
<feature type="domain" description="Resolvase/invertase-type recombinase catalytic" evidence="2">
    <location>
        <begin position="4"/>
        <end position="100"/>
    </location>
</feature>
<gene>
    <name evidence="3" type="ORF">SAMN05216174_115150</name>
</gene>
<feature type="compositionally biased region" description="Low complexity" evidence="1">
    <location>
        <begin position="108"/>
        <end position="125"/>
    </location>
</feature>
<proteinExistence type="predicted"/>
<dbReference type="STRING" id="1271860.SAMN05216174_115150"/>
<dbReference type="Pfam" id="PF00239">
    <property type="entry name" value="Resolvase"/>
    <property type="match status" value="1"/>
</dbReference>
<dbReference type="EMBL" id="FMZZ01000015">
    <property type="protein sequence ID" value="SDD68783.1"/>
    <property type="molecule type" value="Genomic_DNA"/>
</dbReference>